<gene>
    <name evidence="1" type="ORF">RRG08_027675</name>
</gene>
<proteinExistence type="predicted"/>
<sequence>MKEGIGKAYGRSLIAHHEKVISSVFFFVGKSITVWATSRISYANAEYRLPPQTNQIVPSHQARVAKPGSLVQDHITGHRTFCFFLSLLTHSFVSPGPQIMALWNTDTAIWSFVCNDYVVPRMRTLAKGRRLLNMVG</sequence>
<dbReference type="EMBL" id="JAWDGP010008052">
    <property type="protein sequence ID" value="KAK3696232.1"/>
    <property type="molecule type" value="Genomic_DNA"/>
</dbReference>
<reference evidence="1" key="1">
    <citation type="journal article" date="2023" name="G3 (Bethesda)">
        <title>A reference genome for the long-term kleptoplast-retaining sea slug Elysia crispata morphotype clarki.</title>
        <authorList>
            <person name="Eastman K.E."/>
            <person name="Pendleton A.L."/>
            <person name="Shaikh M.A."/>
            <person name="Suttiyut T."/>
            <person name="Ogas R."/>
            <person name="Tomko P."/>
            <person name="Gavelis G."/>
            <person name="Widhalm J.R."/>
            <person name="Wisecaver J.H."/>
        </authorList>
    </citation>
    <scope>NUCLEOTIDE SEQUENCE</scope>
    <source>
        <strain evidence="1">ECLA1</strain>
    </source>
</reference>
<keyword evidence="2" id="KW-1185">Reference proteome</keyword>
<name>A0AAE0XM55_9GAST</name>
<evidence type="ECO:0000313" key="2">
    <source>
        <dbReference type="Proteomes" id="UP001283361"/>
    </source>
</evidence>
<accession>A0AAE0XM55</accession>
<dbReference type="AlphaFoldDB" id="A0AAE0XM55"/>
<evidence type="ECO:0000313" key="1">
    <source>
        <dbReference type="EMBL" id="KAK3696232.1"/>
    </source>
</evidence>
<organism evidence="1 2">
    <name type="scientific">Elysia crispata</name>
    <name type="common">lettuce slug</name>
    <dbReference type="NCBI Taxonomy" id="231223"/>
    <lineage>
        <taxon>Eukaryota</taxon>
        <taxon>Metazoa</taxon>
        <taxon>Spiralia</taxon>
        <taxon>Lophotrochozoa</taxon>
        <taxon>Mollusca</taxon>
        <taxon>Gastropoda</taxon>
        <taxon>Heterobranchia</taxon>
        <taxon>Euthyneura</taxon>
        <taxon>Panpulmonata</taxon>
        <taxon>Sacoglossa</taxon>
        <taxon>Placobranchoidea</taxon>
        <taxon>Plakobranchidae</taxon>
        <taxon>Elysia</taxon>
    </lineage>
</organism>
<dbReference type="Proteomes" id="UP001283361">
    <property type="component" value="Unassembled WGS sequence"/>
</dbReference>
<comment type="caution">
    <text evidence="1">The sequence shown here is derived from an EMBL/GenBank/DDBJ whole genome shotgun (WGS) entry which is preliminary data.</text>
</comment>
<protein>
    <submittedName>
        <fullName evidence="1">Uncharacterized protein</fullName>
    </submittedName>
</protein>